<feature type="transmembrane region" description="Helical" evidence="10">
    <location>
        <begin position="1553"/>
        <end position="1574"/>
    </location>
</feature>
<keyword evidence="2" id="KW-1003">Cell membrane</keyword>
<dbReference type="GO" id="GO:0005549">
    <property type="term" value="F:odorant binding"/>
    <property type="evidence" value="ECO:0007669"/>
    <property type="project" value="InterPro"/>
</dbReference>
<feature type="transmembrane region" description="Helical" evidence="10">
    <location>
        <begin position="147"/>
        <end position="170"/>
    </location>
</feature>
<feature type="transmembrane region" description="Helical" evidence="10">
    <location>
        <begin position="542"/>
        <end position="558"/>
    </location>
</feature>
<evidence type="ECO:0000256" key="5">
    <source>
        <dbReference type="ARBA" id="ARBA00022725"/>
    </source>
</evidence>
<name>A0A232F7C6_9HYME</name>
<comment type="subcellular location">
    <subcellularLocation>
        <location evidence="1">Cell membrane</location>
        <topology evidence="1">Multi-pass membrane protein</topology>
    </subcellularLocation>
</comment>
<proteinExistence type="predicted"/>
<feature type="transmembrane region" description="Helical" evidence="10">
    <location>
        <begin position="237"/>
        <end position="259"/>
    </location>
</feature>
<dbReference type="GO" id="GO:0004984">
    <property type="term" value="F:olfactory receptor activity"/>
    <property type="evidence" value="ECO:0007669"/>
    <property type="project" value="InterPro"/>
</dbReference>
<keyword evidence="7 10" id="KW-0472">Membrane</keyword>
<feature type="transmembrane region" description="Helical" evidence="10">
    <location>
        <begin position="630"/>
        <end position="648"/>
    </location>
</feature>
<feature type="transmembrane region" description="Helical" evidence="10">
    <location>
        <begin position="410"/>
        <end position="430"/>
    </location>
</feature>
<evidence type="ECO:0000256" key="2">
    <source>
        <dbReference type="ARBA" id="ARBA00022475"/>
    </source>
</evidence>
<feature type="transmembrane region" description="Helical" evidence="10">
    <location>
        <begin position="985"/>
        <end position="1013"/>
    </location>
</feature>
<accession>A0A232F7C6</accession>
<dbReference type="STRING" id="543379.A0A232F7C6"/>
<feature type="transmembrane region" description="Helical" evidence="10">
    <location>
        <begin position="299"/>
        <end position="320"/>
    </location>
</feature>
<dbReference type="GO" id="GO:0007165">
    <property type="term" value="P:signal transduction"/>
    <property type="evidence" value="ECO:0007669"/>
    <property type="project" value="UniProtKB-KW"/>
</dbReference>
<evidence type="ECO:0000256" key="6">
    <source>
        <dbReference type="ARBA" id="ARBA00022989"/>
    </source>
</evidence>
<evidence type="ECO:0000313" key="11">
    <source>
        <dbReference type="EMBL" id="OXU26754.1"/>
    </source>
</evidence>
<feature type="transmembrane region" description="Helical" evidence="10">
    <location>
        <begin position="1586"/>
        <end position="1611"/>
    </location>
</feature>
<keyword evidence="8" id="KW-0675">Receptor</keyword>
<feature type="transmembrane region" description="Helical" evidence="10">
    <location>
        <begin position="805"/>
        <end position="827"/>
    </location>
</feature>
<feature type="transmembrane region" description="Helical" evidence="10">
    <location>
        <begin position="1483"/>
        <end position="1505"/>
    </location>
</feature>
<feature type="transmembrane region" description="Helical" evidence="10">
    <location>
        <begin position="1197"/>
        <end position="1216"/>
    </location>
</feature>
<organism evidence="11 12">
    <name type="scientific">Trichomalopsis sarcophagae</name>
    <dbReference type="NCBI Taxonomy" id="543379"/>
    <lineage>
        <taxon>Eukaryota</taxon>
        <taxon>Metazoa</taxon>
        <taxon>Ecdysozoa</taxon>
        <taxon>Arthropoda</taxon>
        <taxon>Hexapoda</taxon>
        <taxon>Insecta</taxon>
        <taxon>Pterygota</taxon>
        <taxon>Neoptera</taxon>
        <taxon>Endopterygota</taxon>
        <taxon>Hymenoptera</taxon>
        <taxon>Apocrita</taxon>
        <taxon>Proctotrupomorpha</taxon>
        <taxon>Chalcidoidea</taxon>
        <taxon>Pteromalidae</taxon>
        <taxon>Pteromalinae</taxon>
        <taxon>Trichomalopsis</taxon>
    </lineage>
</organism>
<feature type="transmembrane region" description="Helical" evidence="10">
    <location>
        <begin position="1660"/>
        <end position="1683"/>
    </location>
</feature>
<gene>
    <name evidence="11" type="ORF">TSAR_007005</name>
</gene>
<evidence type="ECO:0000256" key="8">
    <source>
        <dbReference type="ARBA" id="ARBA00023170"/>
    </source>
</evidence>
<dbReference type="OrthoDB" id="6617147at2759"/>
<sequence>MDADNVSLMKLIFMIYFLVLFLFTIFTYCYVTEILRCKSLELSYAVYDCDWTILPAKEARILLLILVRTQHPFEITAGKFASFSLPLYCRILKTSAGYLSMLLAVKKRSEQAASFDVAVGPSRAFLRFVGVWPNPEGSETPFETIQCIIVTLTMIIFANIAQTVKVFMVWGNLNSVIEILTTADMPIFVALMKFLVAWYNRKVLKGLVILMMDDWSRSYSSSNLDSMWRTARFSRKLSAVCIGLAQGTITAQFIMVVVFDVNNKGEAERTLYMISYFPYDTQVSPNYEITWLGQCFSNIFAAGAFSAVDAFFAVLVLHLCCQLSILRKELVMLAGHHKKQGDNGEEFSRKLARIVEKHEYFNSFAKTIEDSFNTMFLSQMIASSLALCLQGYQLVIIITNTEGKLPVFQLIHMIYFTCCFSFSLFVYCYVAEELRFESTELDYAAYDSDWYNLPPKDTKLLLLLMHRSRKPLEITAGKFCAFSLRLYCSILKTSGGYLSMLLAVKDRLSLGFHTAFSVTRFVMRFQGIWPGVDKPRTGISRFQFIPAALMMGFFINAVQTMEMTRVGGDLNVIIDILTFADIPIFIALVKHVGIAYNNKVLYKLLYLISEDWKEVTKESEKKVMWQKARLSRIFTMIEVSLGLGRLFIHTIRMTYAMLHPTSFDPTGKPIRPSYMRGYFIYDSQSTPIYEITWGCQFVATAFGGCAFASADALFVALVFHLCGQLTNLQIEFREVGKNTSRNKLEFVRSLARIIKKHRRICHMVDKVEYCFNKIYLLQVSSSSVIFCLHGYSLVTILFYQDDVVVELIFMTFFTFGFIYSMFVYCYVAECLSTEASASLALSSAIFDNTWYDLPPKHAKLLLLPLQRTGKPLIVTAGKFVVFSLNLFSNIIKTSAGYLSMLLALREKFFPQTMEIIKVWGDLNSVLELLTTSDIPNLISLIKILSVWYNKKVLGLLIMSMENDWKSLKTVFELRVMWKNAKLGRLITLAIYSLTYSTVVTYVVMAVYITAIAYKQEFILTPDNSTKLRPQYMRAHFAYDVQKSPVYEIVWIFQCIAMHVAGLSFMAIDSLFSVLVLHLCGQLINLQERLKNVTQNLTKRHNLSYQLSRIVTRHEQLDRFAKAIENAFNTMFLAQILLSGVVLCLQGYQIVIILTSRDTVQVTELLFMIYFTLCFAFSLFIYCYIAEILRTEVCILKVHLQIIIMINPFVSIINLKIELTQSTEVGNSAYECNWYDLPACETRLFILTMIRSKTPFEITAGKFTAFSLQLYCSVYFENLGWLLINAACRFDVAIQTSRTILRFLGVWPDLKRKESWMYSGHFLIPAIVMFYFVNIPQTMMVTKVWGDLNAVLEVLTTSDIPIGIALFKMLGIWYNRDVLGQLVVSMSEDWKSVKSPEERDVMWKNARLSRLLSVTIIGLAEGTIVAQFAMVIYFNVLEARQYSLTKDNVTARFRPLYMSAQFFYDVQKSPNYEIHWLFQCSSTIFAASAFSSVDAFFAVLVLHLCGQLNNLRKKLKKLPKQISDKGGGAFVEKLSEIVTRHDHLDRFGNAIEDAFNVMFLVQMVASSMVLCLQGYQLVMITTAGDGIPLFELIFMIYFTCCFTFSLFVYCFVAEVLRTESMEVGNAAYESNWYDLPSCETKLLMLVIIRAKKPFKITAGKFAAFSLGLYCSILRSSGGYLSMLLAMKDRLAKALITFIIIGARFFLGTLNYK</sequence>
<evidence type="ECO:0000256" key="9">
    <source>
        <dbReference type="ARBA" id="ARBA00023224"/>
    </source>
</evidence>
<dbReference type="EMBL" id="NNAY01000735">
    <property type="protein sequence ID" value="OXU26754.1"/>
    <property type="molecule type" value="Genomic_DNA"/>
</dbReference>
<feature type="transmembrane region" description="Helical" evidence="10">
    <location>
        <begin position="1689"/>
        <end position="1710"/>
    </location>
</feature>
<evidence type="ECO:0000256" key="10">
    <source>
        <dbReference type="SAM" id="Phobius"/>
    </source>
</evidence>
<feature type="transmembrane region" description="Helical" evidence="10">
    <location>
        <begin position="12"/>
        <end position="31"/>
    </location>
</feature>
<keyword evidence="12" id="KW-1185">Reference proteome</keyword>
<keyword evidence="6 10" id="KW-1133">Transmembrane helix</keyword>
<evidence type="ECO:0000256" key="7">
    <source>
        <dbReference type="ARBA" id="ARBA00023136"/>
    </source>
</evidence>
<reference evidence="11 12" key="1">
    <citation type="journal article" date="2017" name="Curr. Biol.">
        <title>The Evolution of Venom by Co-option of Single-Copy Genes.</title>
        <authorList>
            <person name="Martinson E.O."/>
            <person name="Mrinalini"/>
            <person name="Kelkar Y.D."/>
            <person name="Chang C.H."/>
            <person name="Werren J.H."/>
        </authorList>
    </citation>
    <scope>NUCLEOTIDE SEQUENCE [LARGE SCALE GENOMIC DNA]</scope>
    <source>
        <strain evidence="11 12">Alberta</strain>
        <tissue evidence="11">Whole body</tissue>
    </source>
</reference>
<feature type="transmembrane region" description="Helical" evidence="10">
    <location>
        <begin position="1048"/>
        <end position="1079"/>
    </location>
</feature>
<feature type="transmembrane region" description="Helical" evidence="10">
    <location>
        <begin position="376"/>
        <end position="398"/>
    </location>
</feature>
<evidence type="ECO:0000256" key="3">
    <source>
        <dbReference type="ARBA" id="ARBA00022606"/>
    </source>
</evidence>
<evidence type="ECO:0000256" key="4">
    <source>
        <dbReference type="ARBA" id="ARBA00022692"/>
    </source>
</evidence>
<feature type="transmembrane region" description="Helical" evidence="10">
    <location>
        <begin position="1315"/>
        <end position="1332"/>
    </location>
</feature>
<evidence type="ECO:0008006" key="13">
    <source>
        <dbReference type="Google" id="ProtNLM"/>
    </source>
</evidence>
<protein>
    <recommendedName>
        <fullName evidence="13">Odorant receptor</fullName>
    </recommendedName>
</protein>
<dbReference type="PANTHER" id="PTHR21137">
    <property type="entry name" value="ODORANT RECEPTOR"/>
    <property type="match status" value="1"/>
</dbReference>
<dbReference type="PANTHER" id="PTHR21137:SF35">
    <property type="entry name" value="ODORANT RECEPTOR 19A-RELATED"/>
    <property type="match status" value="1"/>
</dbReference>
<feature type="transmembrane region" description="Helical" evidence="10">
    <location>
        <begin position="1131"/>
        <end position="1152"/>
    </location>
</feature>
<feature type="transmembrane region" description="Helical" evidence="10">
    <location>
        <begin position="775"/>
        <end position="799"/>
    </location>
</feature>
<feature type="transmembrane region" description="Helical" evidence="10">
    <location>
        <begin position="176"/>
        <end position="199"/>
    </location>
</feature>
<feature type="transmembrane region" description="Helical" evidence="10">
    <location>
        <begin position="1410"/>
        <end position="1433"/>
    </location>
</feature>
<feature type="transmembrane region" description="Helical" evidence="10">
    <location>
        <begin position="697"/>
        <end position="723"/>
    </location>
</feature>
<keyword evidence="4 10" id="KW-0812">Transmembrane</keyword>
<feature type="transmembrane region" description="Helical" evidence="10">
    <location>
        <begin position="570"/>
        <end position="589"/>
    </location>
</feature>
<evidence type="ECO:0000313" key="12">
    <source>
        <dbReference type="Proteomes" id="UP000215335"/>
    </source>
</evidence>
<keyword evidence="5" id="KW-0552">Olfaction</keyword>
<keyword evidence="3" id="KW-0716">Sensory transduction</keyword>
<feature type="transmembrane region" description="Helical" evidence="10">
    <location>
        <begin position="1164"/>
        <end position="1185"/>
    </location>
</feature>
<dbReference type="GO" id="GO:0005886">
    <property type="term" value="C:plasma membrane"/>
    <property type="evidence" value="ECO:0007669"/>
    <property type="project" value="UniProtKB-SubCell"/>
</dbReference>
<comment type="caution">
    <text evidence="11">The sequence shown here is derived from an EMBL/GenBank/DDBJ whole genome shotgun (WGS) entry which is preliminary data.</text>
</comment>
<dbReference type="Proteomes" id="UP000215335">
    <property type="component" value="Unassembled WGS sequence"/>
</dbReference>
<evidence type="ECO:0000256" key="1">
    <source>
        <dbReference type="ARBA" id="ARBA00004651"/>
    </source>
</evidence>
<dbReference type="InterPro" id="IPR004117">
    <property type="entry name" value="7tm6_olfct_rcpt"/>
</dbReference>
<keyword evidence="9" id="KW-0807">Transducer</keyword>
<dbReference type="Pfam" id="PF02949">
    <property type="entry name" value="7tm_6"/>
    <property type="match status" value="6"/>
</dbReference>